<feature type="compositionally biased region" description="Low complexity" evidence="2">
    <location>
        <begin position="1142"/>
        <end position="1156"/>
    </location>
</feature>
<feature type="region of interest" description="Disordered" evidence="2">
    <location>
        <begin position="1763"/>
        <end position="1797"/>
    </location>
</feature>
<dbReference type="OrthoDB" id="1924994at2759"/>
<gene>
    <name evidence="4" type="ORF">Rsub_06774</name>
</gene>
<protein>
    <recommendedName>
        <fullName evidence="3">Meiosis-specific protein ASY3-like coiled-coil domain-containing protein</fullName>
    </recommendedName>
</protein>
<organism evidence="4 5">
    <name type="scientific">Raphidocelis subcapitata</name>
    <dbReference type="NCBI Taxonomy" id="307507"/>
    <lineage>
        <taxon>Eukaryota</taxon>
        <taxon>Viridiplantae</taxon>
        <taxon>Chlorophyta</taxon>
        <taxon>core chlorophytes</taxon>
        <taxon>Chlorophyceae</taxon>
        <taxon>CS clade</taxon>
        <taxon>Sphaeropleales</taxon>
        <taxon>Selenastraceae</taxon>
        <taxon>Raphidocelis</taxon>
    </lineage>
</organism>
<feature type="compositionally biased region" description="Low complexity" evidence="2">
    <location>
        <begin position="544"/>
        <end position="553"/>
    </location>
</feature>
<evidence type="ECO:0000313" key="4">
    <source>
        <dbReference type="EMBL" id="GBF93671.1"/>
    </source>
</evidence>
<feature type="compositionally biased region" description="Low complexity" evidence="2">
    <location>
        <begin position="976"/>
        <end position="989"/>
    </location>
</feature>
<reference evidence="4 5" key="1">
    <citation type="journal article" date="2018" name="Sci. Rep.">
        <title>Raphidocelis subcapitata (=Pseudokirchneriella subcapitata) provides an insight into genome evolution and environmental adaptations in the Sphaeropleales.</title>
        <authorList>
            <person name="Suzuki S."/>
            <person name="Yamaguchi H."/>
            <person name="Nakajima N."/>
            <person name="Kawachi M."/>
        </authorList>
    </citation>
    <scope>NUCLEOTIDE SEQUENCE [LARGE SCALE GENOMIC DNA]</scope>
    <source>
        <strain evidence="4 5">NIES-35</strain>
    </source>
</reference>
<feature type="compositionally biased region" description="Gly residues" evidence="2">
    <location>
        <begin position="554"/>
        <end position="564"/>
    </location>
</feature>
<feature type="compositionally biased region" description="Basic residues" evidence="2">
    <location>
        <begin position="1210"/>
        <end position="1219"/>
    </location>
</feature>
<feature type="compositionally biased region" description="Low complexity" evidence="2">
    <location>
        <begin position="1246"/>
        <end position="1271"/>
    </location>
</feature>
<dbReference type="EMBL" id="BDRX01000043">
    <property type="protein sequence ID" value="GBF93671.1"/>
    <property type="molecule type" value="Genomic_DNA"/>
</dbReference>
<feature type="compositionally biased region" description="Low complexity" evidence="2">
    <location>
        <begin position="1406"/>
        <end position="1415"/>
    </location>
</feature>
<feature type="compositionally biased region" description="Basic and acidic residues" evidence="2">
    <location>
        <begin position="1235"/>
        <end position="1245"/>
    </location>
</feature>
<dbReference type="InParanoid" id="A0A2V0P1B1"/>
<feature type="compositionally biased region" description="Pro residues" evidence="2">
    <location>
        <begin position="1416"/>
        <end position="1427"/>
    </location>
</feature>
<feature type="compositionally biased region" description="Low complexity" evidence="2">
    <location>
        <begin position="471"/>
        <end position="482"/>
    </location>
</feature>
<comment type="caution">
    <text evidence="4">The sequence shown here is derived from an EMBL/GenBank/DDBJ whole genome shotgun (WGS) entry which is preliminary data.</text>
</comment>
<feature type="compositionally biased region" description="Low complexity" evidence="2">
    <location>
        <begin position="715"/>
        <end position="752"/>
    </location>
</feature>
<feature type="compositionally biased region" description="Low complexity" evidence="2">
    <location>
        <begin position="1165"/>
        <end position="1175"/>
    </location>
</feature>
<feature type="region of interest" description="Disordered" evidence="2">
    <location>
        <begin position="1325"/>
        <end position="1455"/>
    </location>
</feature>
<feature type="compositionally biased region" description="Low complexity" evidence="2">
    <location>
        <begin position="619"/>
        <end position="635"/>
    </location>
</feature>
<evidence type="ECO:0000259" key="3">
    <source>
        <dbReference type="Pfam" id="PF20435"/>
    </source>
</evidence>
<dbReference type="STRING" id="307507.A0A2V0P1B1"/>
<dbReference type="InterPro" id="IPR046845">
    <property type="entry name" value="ASY3-like_CC"/>
</dbReference>
<evidence type="ECO:0000256" key="1">
    <source>
        <dbReference type="SAM" id="Coils"/>
    </source>
</evidence>
<feature type="compositionally biased region" description="Low complexity" evidence="2">
    <location>
        <begin position="899"/>
        <end position="914"/>
    </location>
</feature>
<keyword evidence="5" id="KW-1185">Reference proteome</keyword>
<feature type="region of interest" description="Disordered" evidence="2">
    <location>
        <begin position="693"/>
        <end position="1290"/>
    </location>
</feature>
<feature type="compositionally biased region" description="Low complexity" evidence="2">
    <location>
        <begin position="1021"/>
        <end position="1038"/>
    </location>
</feature>
<feature type="compositionally biased region" description="Basic residues" evidence="2">
    <location>
        <begin position="753"/>
        <end position="767"/>
    </location>
</feature>
<keyword evidence="1" id="KW-0175">Coiled coil</keyword>
<dbReference type="Proteomes" id="UP000247498">
    <property type="component" value="Unassembled WGS sequence"/>
</dbReference>
<feature type="region of interest" description="Disordered" evidence="2">
    <location>
        <begin position="532"/>
        <end position="635"/>
    </location>
</feature>
<feature type="compositionally biased region" description="Low complexity" evidence="2">
    <location>
        <begin position="945"/>
        <end position="961"/>
    </location>
</feature>
<feature type="compositionally biased region" description="Low complexity" evidence="2">
    <location>
        <begin position="775"/>
        <end position="789"/>
    </location>
</feature>
<sequence length="1983" mass="196136">MKPPGDLVALLRRGGGAATGRPNAELLPLLEASGDEDVGPAVFSDDAALSGLCTRLMEACERITNSEDIDHAIELEITFIRLALLLTPPTASSSLAIRILFKSRFPAALERSIETVWDVADQVGAGAVGSGRALRAALRAVEDLSCYAFKQAPRDEGEPASQVPTALLSQPAGAPARSTGRSVLGSTMIPQLMLVLSLDPHKTPYMLLREAAACLLTLAGSSRGNQKLLLAHEDDQQRGMAELAFGELLQGCGDYPMQVDLLEVLYRCARNGRHELHMRFVKDAAFVAAFDELMDKDARDIHLASELHAVLAAFNERNHRRSGVLTLEAEAVDFHLPGCAPLPAPEGNHVHLGRGHLTLLARKTDEDDEGGGGGAGDAPSDFLDIDYDNIESLRQAAAPPVSGAGAGAAGGRDPQAFEIRLRRAPELADSQADGSACRVGLRLDWKVAQTFKAEMQEAGVPVSAPDGGRDGAATTATAGTTASMRSWRKTSIAVLGDSRAPASRGTLPLKPSLASVAAAALSKAPLNLTRTQISPEMPSGDCGGKAAATAGGSAAPGGRGGGPSPLGTFVTPADQIAPNGLSPYVSPGQYGDPNQATGGAGPPAAAAAPEAPPAGAGGAEPAALEPAAGPAPGAEDGAAALLRQGEDPAVWDDEALGFDAEGGYDPVGDAGGCVFAAELEELAVRHPVASLRADTPLRAGTPPRQPAPHGGEGAGTAAAGGAETAAAAAAPEPARGAEPAEAGAERAAPAAKRGGRPRKEKAVRGARAKGGEAGAEGPTAGDGEAAAGGKQEEAEPTDKDGQAAPKGKGRGGGKAQAQAKGKGKTAAAAPAARATRRGAKAAAAAREAPPEPTQDQIEVTPPEALGGAKKSQTVSGRKRSPDERQGRDQGGGGADEAEGAGADAGAGAAAAPAGRGKRRKAGQPAAANVGSAEPAVLEDRHAKGMPAWMAAAPPAAPAAPANDLWADSDGEGSLGGAPAASDGGAPGPATRERARPSPGTGRLGKMQGRPPPAPSPGAAGGAAPAAAAEAGGFTFAAPKGRGGRGRGRAGSQKLGPGALAVGSEPQGGSPLLLQLAQKPPGDSEPQPLFGANAAAGTPPAGSQRPEASQPPPSPYDFDVSDDEGEAAAKPSKGGRGRGAKQPAARKPARGGAAAVRRWGRGGGEAEPAASRSSGGWEEGSDASGSDAEFAPRGGRKAARGGGRGQSRGKAPARRARQTKKAQQQQQQEEEGQSEGEERGAEEEQAKAGAAPAGRAKAAKGSGKPPAAAAGKAGHKRQAEAPEEPAAQPPAMGVAAVAIAAATAAASGSGRAMRASKAKAIEALQQQLLASKDSQDPENLPTGRTPPLQQQTEAPRAPPPAPLPAFEDDFGGFDLDGGAGEGGEEDGFAGFGGGAGDGGAPPHELEAAAGAAAPAGLPLPLPPPPVAPRPAGSTGLPPLVPRAAAGGAGATPSLLPLPRKAKDISLLPPGPGGEAAAAAAVAAAPAVLKLGRLSVPKTAGGRPVTEATPMADDAGVLAPSANARAAPAAAAAADKAPRLLLRPLPRAGAAAAGGDEAAAPEGAGAFALAVAALAGDDGAARGLKRPRFAAASGGAGSPGLGDGGLSSGGGGLSSGGGRDGGASGSSGGADTGEGGFGGAGLLAQLTARPLALPRLPSLGATPRQASLVKTAEVTKKLAFTAAAGTAAGGGGKGRLRRLPSLPIGGAGAAPAAAATAKPPSGARAAARGGRAGAPAGGGLFGAGGFGMEEPAETAELGEQLLQPASGRRRRAGGAGGIGSAAAPLSDEDEDGPAEGSQQAMAQLQQLMGSFFGGGDSDDDGGGSEAAALQQLFSHVANKQRAAARRREAAIIQEVQDAVAARASELASSVKADEQRAAATAGAALQRAARDLEARAAAMRAMHERFTAEMRAAWEDYQERYNELDAAKQELEAAAAKRRSGAKRKLAALQQEAESMVAGARARIQQGRKKGGKLPQLAALLQSFV</sequence>
<feature type="coiled-coil region" evidence="1">
    <location>
        <begin position="1887"/>
        <end position="1950"/>
    </location>
</feature>
<feature type="compositionally biased region" description="Low complexity" evidence="2">
    <location>
        <begin position="1090"/>
        <end position="1101"/>
    </location>
</feature>
<name>A0A2V0P1B1_9CHLO</name>
<feature type="compositionally biased region" description="Low complexity" evidence="2">
    <location>
        <begin position="1707"/>
        <end position="1727"/>
    </location>
</feature>
<feature type="compositionally biased region" description="Basic and acidic residues" evidence="2">
    <location>
        <begin position="790"/>
        <end position="801"/>
    </location>
</feature>
<feature type="domain" description="Meiosis-specific protein ASY3-like coiled-coil" evidence="3">
    <location>
        <begin position="1814"/>
        <end position="1976"/>
    </location>
</feature>
<feature type="compositionally biased region" description="Low complexity" evidence="2">
    <location>
        <begin position="1428"/>
        <end position="1455"/>
    </location>
</feature>
<feature type="region of interest" description="Disordered" evidence="2">
    <location>
        <begin position="1705"/>
        <end position="1729"/>
    </location>
</feature>
<feature type="compositionally biased region" description="Gly residues" evidence="2">
    <location>
        <begin position="1592"/>
        <end position="1634"/>
    </location>
</feature>
<proteinExistence type="predicted"/>
<feature type="compositionally biased region" description="Gly residues" evidence="2">
    <location>
        <begin position="1388"/>
        <end position="1398"/>
    </location>
</feature>
<feature type="region of interest" description="Disordered" evidence="2">
    <location>
        <begin position="1590"/>
        <end position="1634"/>
    </location>
</feature>
<evidence type="ECO:0000256" key="2">
    <source>
        <dbReference type="SAM" id="MobiDB-lite"/>
    </source>
</evidence>
<accession>A0A2V0P1B1</accession>
<feature type="compositionally biased region" description="Low complexity" evidence="2">
    <location>
        <begin position="815"/>
        <end position="833"/>
    </location>
</feature>
<feature type="region of interest" description="Disordered" evidence="2">
    <location>
        <begin position="459"/>
        <end position="483"/>
    </location>
</feature>
<dbReference type="Pfam" id="PF20435">
    <property type="entry name" value="ASY3-like"/>
    <property type="match status" value="1"/>
</dbReference>
<evidence type="ECO:0000313" key="5">
    <source>
        <dbReference type="Proteomes" id="UP000247498"/>
    </source>
</evidence>